<protein>
    <recommendedName>
        <fullName evidence="1">DUF4351 domain-containing protein</fullName>
    </recommendedName>
</protein>
<dbReference type="GO" id="GO:0009288">
    <property type="term" value="C:bacterial-type flagellum"/>
    <property type="evidence" value="ECO:0007669"/>
    <property type="project" value="InterPro"/>
</dbReference>
<dbReference type="AlphaFoldDB" id="A0A2T2WD56"/>
<evidence type="ECO:0000259" key="1">
    <source>
        <dbReference type="Pfam" id="PF14261"/>
    </source>
</evidence>
<sequence>MDIQVPRTAKDYVQKLMADVFEKTLVNWYGLGETRVVGSVPSEIPQIVIQNSLLDHVFVTDKGHLLHIEFQSTTEPDLYRFLSYATALTVAHRRSVRSIVVYLCAISSAPALLNAGAIQYSVENVFIAEKSGESAWDRVSRLPVDAWTDSDILDLTFYPFMRDAQSQSERALKAAKLSTQLPKAMQQRVGAMLLGLTLSFLDDAVVQSIKEVIRVNDLIRELEEEAIQRGWNKGWQEGHQRGHEQGRAEGRAEGLAEGLAEGRVEGREEGLWQGEWSMVQMQLQARLGMIPDSLMNQVRKLNRQQLLKLGCQLLSIGTIDELSAVVTKLASDPMH</sequence>
<evidence type="ECO:0000313" key="2">
    <source>
        <dbReference type="EMBL" id="PSR20168.1"/>
    </source>
</evidence>
<accession>A0A2T2WD56</accession>
<dbReference type="PRINTS" id="PR01003">
    <property type="entry name" value="FLGFLIH"/>
</dbReference>
<proteinExistence type="predicted"/>
<organism evidence="2 3">
    <name type="scientific">Sulfobacillus acidophilus</name>
    <dbReference type="NCBI Taxonomy" id="53633"/>
    <lineage>
        <taxon>Bacteria</taxon>
        <taxon>Bacillati</taxon>
        <taxon>Bacillota</taxon>
        <taxon>Clostridia</taxon>
        <taxon>Eubacteriales</taxon>
        <taxon>Clostridiales Family XVII. Incertae Sedis</taxon>
        <taxon>Sulfobacillus</taxon>
    </lineage>
</organism>
<gene>
    <name evidence="2" type="ORF">C7B45_16140</name>
</gene>
<dbReference type="InterPro" id="IPR000563">
    <property type="entry name" value="Flag_FliH"/>
</dbReference>
<name>A0A2T2WD56_9FIRM</name>
<reference evidence="2 3" key="1">
    <citation type="journal article" date="2014" name="BMC Genomics">
        <title>Comparison of environmental and isolate Sulfobacillus genomes reveals diverse carbon, sulfur, nitrogen, and hydrogen metabolisms.</title>
        <authorList>
            <person name="Justice N.B."/>
            <person name="Norman A."/>
            <person name="Brown C.T."/>
            <person name="Singh A."/>
            <person name="Thomas B.C."/>
            <person name="Banfield J.F."/>
        </authorList>
    </citation>
    <scope>NUCLEOTIDE SEQUENCE [LARGE SCALE GENOMIC DNA]</scope>
    <source>
        <strain evidence="2">AMDSBA3</strain>
    </source>
</reference>
<evidence type="ECO:0000313" key="3">
    <source>
        <dbReference type="Proteomes" id="UP000241848"/>
    </source>
</evidence>
<dbReference type="EMBL" id="PXYV01000080">
    <property type="protein sequence ID" value="PSR20168.1"/>
    <property type="molecule type" value="Genomic_DNA"/>
</dbReference>
<dbReference type="PANTHER" id="PTHR34613">
    <property type="entry name" value="SLL0800 PROTEIN"/>
    <property type="match status" value="1"/>
</dbReference>
<feature type="domain" description="DUF4351" evidence="1">
    <location>
        <begin position="268"/>
        <end position="323"/>
    </location>
</feature>
<dbReference type="InterPro" id="IPR025587">
    <property type="entry name" value="DUF4351"/>
</dbReference>
<dbReference type="Proteomes" id="UP000241848">
    <property type="component" value="Unassembled WGS sequence"/>
</dbReference>
<dbReference type="PANTHER" id="PTHR34613:SF1">
    <property type="entry name" value="SLL6017 PROTEIN"/>
    <property type="match status" value="1"/>
</dbReference>
<comment type="caution">
    <text evidence="2">The sequence shown here is derived from an EMBL/GenBank/DDBJ whole genome shotgun (WGS) entry which is preliminary data.</text>
</comment>
<dbReference type="GO" id="GO:0003774">
    <property type="term" value="F:cytoskeletal motor activity"/>
    <property type="evidence" value="ECO:0007669"/>
    <property type="project" value="InterPro"/>
</dbReference>
<dbReference type="GO" id="GO:0071973">
    <property type="term" value="P:bacterial-type flagellum-dependent cell motility"/>
    <property type="evidence" value="ECO:0007669"/>
    <property type="project" value="InterPro"/>
</dbReference>
<dbReference type="Pfam" id="PF14261">
    <property type="entry name" value="DUF4351"/>
    <property type="match status" value="1"/>
</dbReference>